<comment type="similarity">
    <text evidence="4">Belongs to the BamE family.</text>
</comment>
<protein>
    <recommendedName>
        <fullName evidence="4">Outer membrane protein assembly factor BamE</fullName>
    </recommendedName>
</protein>
<evidence type="ECO:0000313" key="8">
    <source>
        <dbReference type="Proteomes" id="UP001501176"/>
    </source>
</evidence>
<feature type="region of interest" description="Disordered" evidence="5">
    <location>
        <begin position="121"/>
        <end position="191"/>
    </location>
</feature>
<gene>
    <name evidence="4" type="primary">bamE</name>
    <name evidence="7" type="ORF">GCM10009125_28480</name>
</gene>
<keyword evidence="8" id="KW-1185">Reference proteome</keyword>
<dbReference type="InterPro" id="IPR026592">
    <property type="entry name" value="BamE"/>
</dbReference>
<comment type="function">
    <text evidence="4">Part of the outer membrane protein assembly complex, which is involved in assembly and insertion of beta-barrel proteins into the outer membrane.</text>
</comment>
<comment type="subunit">
    <text evidence="4">Part of the Bam complex.</text>
</comment>
<dbReference type="Proteomes" id="UP001501176">
    <property type="component" value="Unassembled WGS sequence"/>
</dbReference>
<reference evidence="8" key="1">
    <citation type="journal article" date="2019" name="Int. J. Syst. Evol. Microbiol.">
        <title>The Global Catalogue of Microorganisms (GCM) 10K type strain sequencing project: providing services to taxonomists for standard genome sequencing and annotation.</title>
        <authorList>
            <consortium name="The Broad Institute Genomics Platform"/>
            <consortium name="The Broad Institute Genome Sequencing Center for Infectious Disease"/>
            <person name="Wu L."/>
            <person name="Ma J."/>
        </authorList>
    </citation>
    <scope>NUCLEOTIDE SEQUENCE [LARGE SCALE GENOMIC DNA]</scope>
    <source>
        <strain evidence="8">JCM 16240</strain>
    </source>
</reference>
<dbReference type="Pfam" id="PF04355">
    <property type="entry name" value="BamE"/>
    <property type="match status" value="1"/>
</dbReference>
<evidence type="ECO:0000256" key="2">
    <source>
        <dbReference type="ARBA" id="ARBA00023136"/>
    </source>
</evidence>
<evidence type="ECO:0000256" key="5">
    <source>
        <dbReference type="SAM" id="MobiDB-lite"/>
    </source>
</evidence>
<comment type="subcellular location">
    <subcellularLocation>
        <location evidence="4">Cell outer membrane</location>
    </subcellularLocation>
</comment>
<dbReference type="PANTHER" id="PTHR37482:SF1">
    <property type="entry name" value="OUTER MEMBRANE PROTEIN ASSEMBLY FACTOR BAME"/>
    <property type="match status" value="1"/>
</dbReference>
<dbReference type="EMBL" id="BAAAFN010000020">
    <property type="protein sequence ID" value="GAA0237921.1"/>
    <property type="molecule type" value="Genomic_DNA"/>
</dbReference>
<keyword evidence="2 4" id="KW-0472">Membrane</keyword>
<accession>A0ABP3DPQ1</accession>
<evidence type="ECO:0000313" key="7">
    <source>
        <dbReference type="EMBL" id="GAA0237921.1"/>
    </source>
</evidence>
<keyword evidence="1 4" id="KW-0732">Signal</keyword>
<evidence type="ECO:0000259" key="6">
    <source>
        <dbReference type="Pfam" id="PF04355"/>
    </source>
</evidence>
<feature type="domain" description="Outer membrane protein assembly factor BamE" evidence="6">
    <location>
        <begin position="52"/>
        <end position="121"/>
    </location>
</feature>
<evidence type="ECO:0000256" key="4">
    <source>
        <dbReference type="HAMAP-Rule" id="MF_00925"/>
    </source>
</evidence>
<keyword evidence="3 4" id="KW-0998">Cell outer membrane</keyword>
<evidence type="ECO:0000256" key="3">
    <source>
        <dbReference type="ARBA" id="ARBA00023237"/>
    </source>
</evidence>
<dbReference type="InterPro" id="IPR007450">
    <property type="entry name" value="BamE_dom"/>
</dbReference>
<evidence type="ECO:0000256" key="1">
    <source>
        <dbReference type="ARBA" id="ARBA00022729"/>
    </source>
</evidence>
<feature type="compositionally biased region" description="Polar residues" evidence="5">
    <location>
        <begin position="180"/>
        <end position="191"/>
    </location>
</feature>
<dbReference type="PANTHER" id="PTHR37482">
    <property type="entry name" value="OUTER MEMBRANE PROTEIN ASSEMBLY FACTOR BAME"/>
    <property type="match status" value="1"/>
</dbReference>
<comment type="caution">
    <text evidence="7">The sequence shown here is derived from an EMBL/GenBank/DDBJ whole genome shotgun (WGS) entry which is preliminary data.</text>
</comment>
<dbReference type="Gene3D" id="3.30.1450.10">
    <property type="match status" value="1"/>
</dbReference>
<proteinExistence type="inferred from homology"/>
<dbReference type="InterPro" id="IPR037873">
    <property type="entry name" value="BamE-like"/>
</dbReference>
<organism evidence="7 8">
    <name type="scientific">Castellaniella daejeonensis</name>
    <dbReference type="NCBI Taxonomy" id="659013"/>
    <lineage>
        <taxon>Bacteria</taxon>
        <taxon>Pseudomonadati</taxon>
        <taxon>Pseudomonadota</taxon>
        <taxon>Betaproteobacteria</taxon>
        <taxon>Burkholderiales</taxon>
        <taxon>Alcaligenaceae</taxon>
        <taxon>Castellaniella</taxon>
    </lineage>
</organism>
<sequence length="191" mass="21056">MESNTGAFVHIRSSAHFHRLTLCLTASVMALGLAGCGSTNWGFPYRATIQQGNWITTEQVSQLETGMTRDQVRFILGSPTLQDIFHAERWDYPYYNQPGYGQDELRKFTVWFENDRLVRWSGDEQPDRQPFQKADSGKEAIQSANAERDAQQAASPGLDNAASPSGQATGGAPQAIIETAPSSTNDQEGQQ</sequence>
<name>A0ABP3DPQ1_9BURK</name>
<dbReference type="HAMAP" id="MF_00925">
    <property type="entry name" value="OM_assembly_BamE"/>
    <property type="match status" value="1"/>
</dbReference>